<proteinExistence type="predicted"/>
<dbReference type="InterPro" id="IPR051532">
    <property type="entry name" value="Ester_Hydrolysis_Enzymes"/>
</dbReference>
<dbReference type="AlphaFoldDB" id="A0A410MEL7"/>
<name>A0A410MEL7_9BACI</name>
<dbReference type="Pfam" id="PF13472">
    <property type="entry name" value="Lipase_GDSL_2"/>
    <property type="match status" value="1"/>
</dbReference>
<accession>A0A410MEL7</accession>
<dbReference type="PANTHER" id="PTHR30383:SF27">
    <property type="entry name" value="SPORE GERMINATION LIPASE LIPC"/>
    <property type="match status" value="1"/>
</dbReference>
<organism evidence="4 5">
    <name type="scientific">Halobacillus litoralis</name>
    <dbReference type="NCBI Taxonomy" id="45668"/>
    <lineage>
        <taxon>Bacteria</taxon>
        <taxon>Bacillati</taxon>
        <taxon>Bacillota</taxon>
        <taxon>Bacilli</taxon>
        <taxon>Bacillales</taxon>
        <taxon>Bacillaceae</taxon>
        <taxon>Halobacillus</taxon>
    </lineage>
</organism>
<evidence type="ECO:0000259" key="3">
    <source>
        <dbReference type="Pfam" id="PF13472"/>
    </source>
</evidence>
<dbReference type="InterPro" id="IPR013830">
    <property type="entry name" value="SGNH_hydro"/>
</dbReference>
<evidence type="ECO:0000256" key="2">
    <source>
        <dbReference type="SAM" id="Phobius"/>
    </source>
</evidence>
<keyword evidence="2" id="KW-0472">Membrane</keyword>
<dbReference type="SUPFAM" id="SSF52266">
    <property type="entry name" value="SGNH hydrolase"/>
    <property type="match status" value="1"/>
</dbReference>
<feature type="domain" description="SGNH hydrolase-type esterase" evidence="3">
    <location>
        <begin position="102"/>
        <end position="295"/>
    </location>
</feature>
<dbReference type="Gene3D" id="3.40.50.1110">
    <property type="entry name" value="SGNH hydrolase"/>
    <property type="match status" value="1"/>
</dbReference>
<dbReference type="GO" id="GO:0004622">
    <property type="term" value="F:phosphatidylcholine lysophospholipase activity"/>
    <property type="evidence" value="ECO:0007669"/>
    <property type="project" value="TreeGrafter"/>
</dbReference>
<feature type="compositionally biased region" description="Acidic residues" evidence="1">
    <location>
        <begin position="53"/>
        <end position="71"/>
    </location>
</feature>
<feature type="transmembrane region" description="Helical" evidence="2">
    <location>
        <begin position="7"/>
        <end position="26"/>
    </location>
</feature>
<reference evidence="4 5" key="1">
    <citation type="submission" date="2018-01" db="EMBL/GenBank/DDBJ databases">
        <title>The whole genome sequencing and assembly of Halobacillus litoralis ERB031 strain.</title>
        <authorList>
            <person name="Lee S.-J."/>
            <person name="Park M.-K."/>
            <person name="Kim J.-Y."/>
            <person name="Lee Y.-J."/>
            <person name="Yi H."/>
            <person name="Bahn Y.-S."/>
            <person name="Kim J.F."/>
            <person name="Lee D.-W."/>
        </authorList>
    </citation>
    <scope>NUCLEOTIDE SEQUENCE [LARGE SCALE GENOMIC DNA]</scope>
    <source>
        <strain evidence="4 5">ERB 031</strain>
    </source>
</reference>
<evidence type="ECO:0000256" key="1">
    <source>
        <dbReference type="SAM" id="MobiDB-lite"/>
    </source>
</evidence>
<dbReference type="KEGG" id="hli:HLI_13725"/>
<dbReference type="InterPro" id="IPR036514">
    <property type="entry name" value="SGNH_hydro_sf"/>
</dbReference>
<keyword evidence="2" id="KW-1133">Transmembrane helix</keyword>
<evidence type="ECO:0000313" key="4">
    <source>
        <dbReference type="EMBL" id="QAS53171.1"/>
    </source>
</evidence>
<dbReference type="PANTHER" id="PTHR30383">
    <property type="entry name" value="THIOESTERASE 1/PROTEASE 1/LYSOPHOSPHOLIPASE L1"/>
    <property type="match status" value="1"/>
</dbReference>
<sequence>MRKWRWVASVSLSLIIAFFIIAAFIYTPEQEDKNQNHPPATEEAAETNQTDQEQNEPAEDPQEEMDTEESADTLSDGLRDVFTSVIESARHFLVKDDIQIVAVGDSLTQGVGDSTENGGYVGILEETFNSNKEAETINIANYGKRGNRTDQLLERLENEEISNSLRSADLVLLTIGANDVMKVVENNFTSLNYQDFVQEQEGYEERLHLIIQKVRALNQDAPIYLLGLYNPFDKYFNNIPELGQIMGDWNAISKQVINNYDNATFIPIRDLFEGSEEELLWEEDNFHPNERGYKLMAERVLEYIREDIEQ</sequence>
<feature type="region of interest" description="Disordered" evidence="1">
    <location>
        <begin position="31"/>
        <end position="73"/>
    </location>
</feature>
<dbReference type="RefSeq" id="WP_128525447.1">
    <property type="nucleotide sequence ID" value="NZ_CP026118.1"/>
</dbReference>
<dbReference type="CDD" id="cd04506">
    <property type="entry name" value="SGNH_hydrolase_YpmR_like"/>
    <property type="match status" value="1"/>
</dbReference>
<dbReference type="Proteomes" id="UP000287756">
    <property type="component" value="Chromosome"/>
</dbReference>
<gene>
    <name evidence="4" type="ORF">HLI_13725</name>
</gene>
<protein>
    <recommendedName>
        <fullName evidence="3">SGNH hydrolase-type esterase domain-containing protein</fullName>
    </recommendedName>
</protein>
<dbReference type="OrthoDB" id="252349at2"/>
<keyword evidence="2" id="KW-0812">Transmembrane</keyword>
<evidence type="ECO:0000313" key="5">
    <source>
        <dbReference type="Proteomes" id="UP000287756"/>
    </source>
</evidence>
<dbReference type="EMBL" id="CP026118">
    <property type="protein sequence ID" value="QAS53171.1"/>
    <property type="molecule type" value="Genomic_DNA"/>
</dbReference>